<dbReference type="Proteomes" id="UP000183809">
    <property type="component" value="Unassembled WGS sequence"/>
</dbReference>
<evidence type="ECO:0000313" key="3">
    <source>
        <dbReference type="Proteomes" id="UP000183809"/>
    </source>
</evidence>
<accession>A0A1J9SE86</accession>
<feature type="region of interest" description="Disordered" evidence="1">
    <location>
        <begin position="128"/>
        <end position="151"/>
    </location>
</feature>
<dbReference type="RefSeq" id="XP_020134354.1">
    <property type="nucleotide sequence ID" value="XM_020275738.1"/>
</dbReference>
<comment type="caution">
    <text evidence="2">The sequence shown here is derived from an EMBL/GenBank/DDBJ whole genome shotgun (WGS) entry which is preliminary data.</text>
</comment>
<organism evidence="2 3">
    <name type="scientific">Diplodia corticola</name>
    <dbReference type="NCBI Taxonomy" id="236234"/>
    <lineage>
        <taxon>Eukaryota</taxon>
        <taxon>Fungi</taxon>
        <taxon>Dikarya</taxon>
        <taxon>Ascomycota</taxon>
        <taxon>Pezizomycotina</taxon>
        <taxon>Dothideomycetes</taxon>
        <taxon>Dothideomycetes incertae sedis</taxon>
        <taxon>Botryosphaeriales</taxon>
        <taxon>Botryosphaeriaceae</taxon>
        <taxon>Diplodia</taxon>
    </lineage>
</organism>
<evidence type="ECO:0000313" key="2">
    <source>
        <dbReference type="EMBL" id="OJD38743.1"/>
    </source>
</evidence>
<protein>
    <submittedName>
        <fullName evidence="2">Uncharacterized protein</fullName>
    </submittedName>
</protein>
<feature type="compositionally biased region" description="Basic and acidic residues" evidence="1">
    <location>
        <begin position="96"/>
        <end position="108"/>
    </location>
</feature>
<dbReference type="AlphaFoldDB" id="A0A1J9SE86"/>
<feature type="region of interest" description="Disordered" evidence="1">
    <location>
        <begin position="81"/>
        <end position="108"/>
    </location>
</feature>
<gene>
    <name evidence="2" type="ORF">BKCO1_400072</name>
</gene>
<feature type="compositionally biased region" description="Pro residues" evidence="1">
    <location>
        <begin position="46"/>
        <end position="55"/>
    </location>
</feature>
<dbReference type="EMBL" id="MNUE01000004">
    <property type="protein sequence ID" value="OJD38743.1"/>
    <property type="molecule type" value="Genomic_DNA"/>
</dbReference>
<dbReference type="GeneID" id="31015999"/>
<keyword evidence="3" id="KW-1185">Reference proteome</keyword>
<name>A0A1J9SE86_9PEZI</name>
<feature type="region of interest" description="Disordered" evidence="1">
    <location>
        <begin position="1"/>
        <end position="64"/>
    </location>
</feature>
<proteinExistence type="predicted"/>
<reference evidence="2 3" key="1">
    <citation type="submission" date="2016-10" db="EMBL/GenBank/DDBJ databases">
        <title>Proteomics and genomics reveal pathogen-plant mechanisms compatible with a hemibiotrophic lifestyle of Diplodia corticola.</title>
        <authorList>
            <person name="Fernandes I."/>
            <person name="De Jonge R."/>
            <person name="Van De Peer Y."/>
            <person name="Devreese B."/>
            <person name="Alves A."/>
            <person name="Esteves A.C."/>
        </authorList>
    </citation>
    <scope>NUCLEOTIDE SEQUENCE [LARGE SCALE GENOMIC DNA]</scope>
    <source>
        <strain evidence="2 3">CBS 112549</strain>
    </source>
</reference>
<evidence type="ECO:0000256" key="1">
    <source>
        <dbReference type="SAM" id="MobiDB-lite"/>
    </source>
</evidence>
<sequence>MSSSPMPVRNARTPDGQFPSLQLAAGRSARDCETAAPRHRTRPAGSAPPAPPAPPAACSARGDRRSDVCVAEPAAHWPLAAARTRMAGRRAQAKGPNRDKSTATDEIRTSQLLVCGGWTDRPRERAIKPRLPQFPPPPSAAERLRVQSPLEPCQPSSAAHWNHRLRCAAAMPCHVRRRRQP</sequence>